<evidence type="ECO:0000256" key="3">
    <source>
        <dbReference type="ARBA" id="ARBA00022833"/>
    </source>
</evidence>
<protein>
    <submittedName>
        <fullName evidence="5">GFA family protein</fullName>
    </submittedName>
</protein>
<dbReference type="RefSeq" id="WP_249848956.1">
    <property type="nucleotide sequence ID" value="NZ_JAMGBD010000002.1"/>
</dbReference>
<accession>A0ABT0RPN0</accession>
<dbReference type="Pfam" id="PF04828">
    <property type="entry name" value="GFA"/>
    <property type="match status" value="1"/>
</dbReference>
<comment type="caution">
    <text evidence="5">The sequence shown here is derived from an EMBL/GenBank/DDBJ whole genome shotgun (WGS) entry which is preliminary data.</text>
</comment>
<evidence type="ECO:0000256" key="2">
    <source>
        <dbReference type="ARBA" id="ARBA00022723"/>
    </source>
</evidence>
<keyword evidence="3" id="KW-0862">Zinc</keyword>
<evidence type="ECO:0000256" key="1">
    <source>
        <dbReference type="ARBA" id="ARBA00005495"/>
    </source>
</evidence>
<gene>
    <name evidence="5" type="ORF">LZ536_11655</name>
</gene>
<dbReference type="Proteomes" id="UP001165363">
    <property type="component" value="Unassembled WGS sequence"/>
</dbReference>
<dbReference type="PROSITE" id="PS51891">
    <property type="entry name" value="CENP_V_GFA"/>
    <property type="match status" value="1"/>
</dbReference>
<dbReference type="PANTHER" id="PTHR28620">
    <property type="entry name" value="CENTROMERE PROTEIN V"/>
    <property type="match status" value="1"/>
</dbReference>
<evidence type="ECO:0000259" key="4">
    <source>
        <dbReference type="PROSITE" id="PS51891"/>
    </source>
</evidence>
<dbReference type="PANTHER" id="PTHR28620:SF1">
    <property type="entry name" value="CENP-V_GFA DOMAIN-CONTAINING PROTEIN"/>
    <property type="match status" value="1"/>
</dbReference>
<dbReference type="InterPro" id="IPR052355">
    <property type="entry name" value="CENP-V-like"/>
</dbReference>
<keyword evidence="2" id="KW-0479">Metal-binding</keyword>
<dbReference type="EMBL" id="JAMGBD010000002">
    <property type="protein sequence ID" value="MCL6684550.1"/>
    <property type="molecule type" value="Genomic_DNA"/>
</dbReference>
<dbReference type="InterPro" id="IPR006913">
    <property type="entry name" value="CENP-V/GFA"/>
</dbReference>
<organism evidence="5 6">
    <name type="scientific">Sphingomonas alba</name>
    <dbReference type="NCBI Taxonomy" id="2908208"/>
    <lineage>
        <taxon>Bacteria</taxon>
        <taxon>Pseudomonadati</taxon>
        <taxon>Pseudomonadota</taxon>
        <taxon>Alphaproteobacteria</taxon>
        <taxon>Sphingomonadales</taxon>
        <taxon>Sphingomonadaceae</taxon>
        <taxon>Sphingomonas</taxon>
    </lineage>
</organism>
<dbReference type="Gene3D" id="2.170.150.70">
    <property type="match status" value="1"/>
</dbReference>
<dbReference type="SUPFAM" id="SSF51316">
    <property type="entry name" value="Mss4-like"/>
    <property type="match status" value="1"/>
</dbReference>
<reference evidence="5" key="1">
    <citation type="submission" date="2022-05" db="EMBL/GenBank/DDBJ databases">
        <authorList>
            <person name="Jo J.-H."/>
            <person name="Im W.-T."/>
        </authorList>
    </citation>
    <scope>NUCLEOTIDE SEQUENCE</scope>
    <source>
        <strain evidence="5">SE158</strain>
    </source>
</reference>
<dbReference type="InterPro" id="IPR011057">
    <property type="entry name" value="Mss4-like_sf"/>
</dbReference>
<name>A0ABT0RPN0_9SPHN</name>
<evidence type="ECO:0000313" key="5">
    <source>
        <dbReference type="EMBL" id="MCL6684550.1"/>
    </source>
</evidence>
<proteinExistence type="inferred from homology"/>
<evidence type="ECO:0000313" key="6">
    <source>
        <dbReference type="Proteomes" id="UP001165363"/>
    </source>
</evidence>
<keyword evidence="6" id="KW-1185">Reference proteome</keyword>
<comment type="similarity">
    <text evidence="1">Belongs to the Gfa family.</text>
</comment>
<feature type="domain" description="CENP-V/GFA" evidence="4">
    <location>
        <begin position="6"/>
        <end position="121"/>
    </location>
</feature>
<sequence length="138" mass="15223">MAEQTQNGSCHCGAVRYSVDIDLAKGTLRCNCSLCRKTRAWFAFAPAENFRLDMGQDKLTNYRWTPEGREQPNLTYHSCAACGVRTHAEGQGPNGPTVAIQVATINGLDRDLLATGIRYVDGLHDDFKHPPSEDIRGL</sequence>